<dbReference type="SUPFAM" id="SSF53448">
    <property type="entry name" value="Nucleotide-diphospho-sugar transferases"/>
    <property type="match status" value="1"/>
</dbReference>
<dbReference type="PANTHER" id="PTHR43179">
    <property type="entry name" value="RHAMNOSYLTRANSFERASE WBBL"/>
    <property type="match status" value="1"/>
</dbReference>
<dbReference type="GO" id="GO:0016740">
    <property type="term" value="F:transferase activity"/>
    <property type="evidence" value="ECO:0007669"/>
    <property type="project" value="UniProtKB-KW"/>
</dbReference>
<keyword evidence="2" id="KW-1185">Reference proteome</keyword>
<gene>
    <name evidence="1" type="ORF">EYS42_11735</name>
</gene>
<sequence length="322" mass="34631">MQHLTISIVNYKTPALVIRAIDSIKRHPPQRATVSVQVVDNGSADGSLTLIGQAHPDVTLIDAGGNLGFAAGNNLVLRSLSAGHALLLNSDAEVEAGTLDALLAALDDDTLAGAVSARVVNADDGADQDYPSHFPSLGQMLKRALLGPDFPASGETCPVPMERLHGACMLIRDRALMAVGCLDEGFFMYDEDVDWCLRARHAGWRLLLVPKARVLHRGGASSGRSPHGARARLEASPTALRMRFELRRSRYLLYRKHRTAVEILALKLLTDLTLLAHSLRVLTTAATDPSGRGAAMAMVRTDLRIMGLNPFDLNAGARRTPS</sequence>
<accession>A0A4Q9GZR9</accession>
<comment type="caution">
    <text evidence="1">The sequence shown here is derived from an EMBL/GenBank/DDBJ whole genome shotgun (WGS) entry which is preliminary data.</text>
</comment>
<dbReference type="AlphaFoldDB" id="A0A4Q9GZR9"/>
<dbReference type="Gene3D" id="3.90.550.10">
    <property type="entry name" value="Spore Coat Polysaccharide Biosynthesis Protein SpsA, Chain A"/>
    <property type="match status" value="1"/>
</dbReference>
<name>A0A4Q9GZR9_9BURK</name>
<protein>
    <submittedName>
        <fullName evidence="1">Glycosyltransferase family 2 protein</fullName>
    </submittedName>
</protein>
<dbReference type="OrthoDB" id="9771846at2"/>
<keyword evidence="1" id="KW-0808">Transferase</keyword>
<reference evidence="1 2" key="1">
    <citation type="submission" date="2019-02" db="EMBL/GenBank/DDBJ databases">
        <title>Aquabacterium sp. strain KMB7.</title>
        <authorList>
            <person name="Chen W.-M."/>
        </authorList>
    </citation>
    <scope>NUCLEOTIDE SEQUENCE [LARGE SCALE GENOMIC DNA]</scope>
    <source>
        <strain evidence="1 2">KMB7</strain>
    </source>
</reference>
<organism evidence="1 2">
    <name type="scientific">Aquabacterium lacunae</name>
    <dbReference type="NCBI Taxonomy" id="2528630"/>
    <lineage>
        <taxon>Bacteria</taxon>
        <taxon>Pseudomonadati</taxon>
        <taxon>Pseudomonadota</taxon>
        <taxon>Betaproteobacteria</taxon>
        <taxon>Burkholderiales</taxon>
        <taxon>Aquabacterium</taxon>
    </lineage>
</organism>
<dbReference type="PANTHER" id="PTHR43179:SF7">
    <property type="entry name" value="RHAMNOSYLTRANSFERASE WBBL"/>
    <property type="match status" value="1"/>
</dbReference>
<evidence type="ECO:0000313" key="1">
    <source>
        <dbReference type="EMBL" id="TBO30355.1"/>
    </source>
</evidence>
<dbReference type="Pfam" id="PF13641">
    <property type="entry name" value="Glyco_tranf_2_3"/>
    <property type="match status" value="1"/>
</dbReference>
<proteinExistence type="predicted"/>
<dbReference type="CDD" id="cd04186">
    <property type="entry name" value="GT_2_like_c"/>
    <property type="match status" value="1"/>
</dbReference>
<dbReference type="RefSeq" id="WP_130968346.1">
    <property type="nucleotide sequence ID" value="NZ_SIXI01000004.1"/>
</dbReference>
<dbReference type="InterPro" id="IPR029044">
    <property type="entry name" value="Nucleotide-diphossugar_trans"/>
</dbReference>
<dbReference type="Proteomes" id="UP000292120">
    <property type="component" value="Unassembled WGS sequence"/>
</dbReference>
<evidence type="ECO:0000313" key="2">
    <source>
        <dbReference type="Proteomes" id="UP000292120"/>
    </source>
</evidence>
<dbReference type="EMBL" id="SIXI01000004">
    <property type="protein sequence ID" value="TBO30355.1"/>
    <property type="molecule type" value="Genomic_DNA"/>
</dbReference>